<dbReference type="EMBL" id="JACRTB010000038">
    <property type="protein sequence ID" value="MBC8577604.1"/>
    <property type="molecule type" value="Genomic_DNA"/>
</dbReference>
<evidence type="ECO:0000313" key="1">
    <source>
        <dbReference type="EMBL" id="MBC8577604.1"/>
    </source>
</evidence>
<keyword evidence="2" id="KW-1185">Reference proteome</keyword>
<dbReference type="Proteomes" id="UP000658131">
    <property type="component" value="Unassembled WGS sequence"/>
</dbReference>
<protein>
    <submittedName>
        <fullName evidence="1">Uncharacterized protein</fullName>
    </submittedName>
</protein>
<gene>
    <name evidence="1" type="ORF">H8717_14480</name>
</gene>
<accession>A0ABR7NMR5</accession>
<evidence type="ECO:0000313" key="2">
    <source>
        <dbReference type="Proteomes" id="UP000658131"/>
    </source>
</evidence>
<proteinExistence type="predicted"/>
<dbReference type="RefSeq" id="WP_262400993.1">
    <property type="nucleotide sequence ID" value="NZ_JACRTB010000038.1"/>
</dbReference>
<sequence>MDYPISVMQGEPCFDSLGVIKLRCEPSVPVNDRIFAQAQAGRTPELFFTRIWSFETAPAPEAAVKAVFSRAGHTVELAASAAGEASLLLDGAPREGVLTAYQISGEDLQGEYWGAVLMVPYRWLAASLDFDPDAPAVLEGNLLRERPALSGAALNGETLRFVLR</sequence>
<name>A0ABR7NMR5_9FIRM</name>
<comment type="caution">
    <text evidence="1">The sequence shown here is derived from an EMBL/GenBank/DDBJ whole genome shotgun (WGS) entry which is preliminary data.</text>
</comment>
<reference evidence="1 2" key="1">
    <citation type="submission" date="2020-08" db="EMBL/GenBank/DDBJ databases">
        <title>Genome public.</title>
        <authorList>
            <person name="Liu C."/>
            <person name="Sun Q."/>
        </authorList>
    </citation>
    <scope>NUCLEOTIDE SEQUENCE [LARGE SCALE GENOMIC DNA]</scope>
    <source>
        <strain evidence="1 2">BX1</strain>
    </source>
</reference>
<organism evidence="1 2">
    <name type="scientific">Yanshouia hominis</name>
    <dbReference type="NCBI Taxonomy" id="2763673"/>
    <lineage>
        <taxon>Bacteria</taxon>
        <taxon>Bacillati</taxon>
        <taxon>Bacillota</taxon>
        <taxon>Clostridia</taxon>
        <taxon>Eubacteriales</taxon>
        <taxon>Oscillospiraceae</taxon>
        <taxon>Yanshouia</taxon>
    </lineage>
</organism>